<feature type="domain" description="ABC transmembrane type-1" evidence="8">
    <location>
        <begin position="516"/>
        <end position="706"/>
    </location>
</feature>
<feature type="transmembrane region" description="Helical" evidence="7">
    <location>
        <begin position="554"/>
        <end position="574"/>
    </location>
</feature>
<feature type="transmembrane region" description="Helical" evidence="7">
    <location>
        <begin position="580"/>
        <end position="598"/>
    </location>
</feature>
<comment type="similarity">
    <text evidence="7">Belongs to the binding-protein-dependent transport system permease family.</text>
</comment>
<dbReference type="EMBL" id="JAEQMY010000012">
    <property type="protein sequence ID" value="MBL0404495.1"/>
    <property type="molecule type" value="Genomic_DNA"/>
</dbReference>
<keyword evidence="5 7" id="KW-1133">Transmembrane helix</keyword>
<feature type="transmembrane region" description="Helical" evidence="7">
    <location>
        <begin position="685"/>
        <end position="710"/>
    </location>
</feature>
<dbReference type="CDD" id="cd06261">
    <property type="entry name" value="TM_PBP2"/>
    <property type="match status" value="2"/>
</dbReference>
<evidence type="ECO:0000259" key="8">
    <source>
        <dbReference type="PROSITE" id="PS50928"/>
    </source>
</evidence>
<organism evidence="9 10">
    <name type="scientific">Microvirga aerilata</name>
    <dbReference type="NCBI Taxonomy" id="670292"/>
    <lineage>
        <taxon>Bacteria</taxon>
        <taxon>Pseudomonadati</taxon>
        <taxon>Pseudomonadota</taxon>
        <taxon>Alphaproteobacteria</taxon>
        <taxon>Hyphomicrobiales</taxon>
        <taxon>Methylobacteriaceae</taxon>
        <taxon>Microvirga</taxon>
    </lineage>
</organism>
<dbReference type="Pfam" id="PF00528">
    <property type="entry name" value="BPD_transp_1"/>
    <property type="match status" value="2"/>
</dbReference>
<evidence type="ECO:0000256" key="7">
    <source>
        <dbReference type="RuleBase" id="RU363032"/>
    </source>
</evidence>
<dbReference type="InterPro" id="IPR035906">
    <property type="entry name" value="MetI-like_sf"/>
</dbReference>
<feature type="transmembrane region" description="Helical" evidence="7">
    <location>
        <begin position="49"/>
        <end position="68"/>
    </location>
</feature>
<evidence type="ECO:0000313" key="10">
    <source>
        <dbReference type="Proteomes" id="UP000605848"/>
    </source>
</evidence>
<dbReference type="PROSITE" id="PS50928">
    <property type="entry name" value="ABC_TM1"/>
    <property type="match status" value="2"/>
</dbReference>
<dbReference type="InterPro" id="IPR000515">
    <property type="entry name" value="MetI-like"/>
</dbReference>
<keyword evidence="3" id="KW-1003">Cell membrane</keyword>
<evidence type="ECO:0000256" key="2">
    <source>
        <dbReference type="ARBA" id="ARBA00022448"/>
    </source>
</evidence>
<feature type="transmembrane region" description="Helical" evidence="7">
    <location>
        <begin position="453"/>
        <end position="479"/>
    </location>
</feature>
<feature type="transmembrane region" description="Helical" evidence="7">
    <location>
        <begin position="522"/>
        <end position="542"/>
    </location>
</feature>
<feature type="transmembrane region" description="Helical" evidence="7">
    <location>
        <begin position="125"/>
        <end position="149"/>
    </location>
</feature>
<dbReference type="AlphaFoldDB" id="A0A936ZEU5"/>
<comment type="subcellular location">
    <subcellularLocation>
        <location evidence="1 7">Cell membrane</location>
        <topology evidence="1 7">Multi-pass membrane protein</topology>
    </subcellularLocation>
</comment>
<dbReference type="Proteomes" id="UP000605848">
    <property type="component" value="Unassembled WGS sequence"/>
</dbReference>
<dbReference type="GO" id="GO:0055085">
    <property type="term" value="P:transmembrane transport"/>
    <property type="evidence" value="ECO:0007669"/>
    <property type="project" value="InterPro"/>
</dbReference>
<dbReference type="SUPFAM" id="SSF161098">
    <property type="entry name" value="MetI-like"/>
    <property type="match status" value="2"/>
</dbReference>
<dbReference type="Gene3D" id="1.10.3720.10">
    <property type="entry name" value="MetI-like"/>
    <property type="match status" value="2"/>
</dbReference>
<evidence type="ECO:0000256" key="6">
    <source>
        <dbReference type="ARBA" id="ARBA00023136"/>
    </source>
</evidence>
<feature type="transmembrane region" description="Helical" evidence="7">
    <location>
        <begin position="405"/>
        <end position="422"/>
    </location>
</feature>
<comment type="caution">
    <text evidence="9">The sequence shown here is derived from an EMBL/GenBank/DDBJ whole genome shotgun (WGS) entry which is preliminary data.</text>
</comment>
<keyword evidence="2 7" id="KW-0813">Transport</keyword>
<evidence type="ECO:0000256" key="1">
    <source>
        <dbReference type="ARBA" id="ARBA00004651"/>
    </source>
</evidence>
<feature type="transmembrane region" description="Helical" evidence="7">
    <location>
        <begin position="161"/>
        <end position="183"/>
    </location>
</feature>
<evidence type="ECO:0000256" key="4">
    <source>
        <dbReference type="ARBA" id="ARBA00022692"/>
    </source>
</evidence>
<feature type="transmembrane region" description="Helical" evidence="7">
    <location>
        <begin position="222"/>
        <end position="244"/>
    </location>
</feature>
<evidence type="ECO:0000256" key="5">
    <source>
        <dbReference type="ARBA" id="ARBA00022989"/>
    </source>
</evidence>
<evidence type="ECO:0000256" key="3">
    <source>
        <dbReference type="ARBA" id="ARBA00022475"/>
    </source>
</evidence>
<keyword evidence="10" id="KW-1185">Reference proteome</keyword>
<feature type="domain" description="ABC transmembrane type-1" evidence="8">
    <location>
        <begin position="218"/>
        <end position="423"/>
    </location>
</feature>
<proteinExistence type="inferred from homology"/>
<protein>
    <submittedName>
        <fullName evidence="9">Iron ABC transporter permease</fullName>
    </submittedName>
</protein>
<keyword evidence="6 7" id="KW-0472">Membrane</keyword>
<name>A0A936ZEU5_9HYPH</name>
<gene>
    <name evidence="9" type="ORF">JKG68_11010</name>
</gene>
<sequence length="733" mass="78435">MREHTMSRATLGLIVLGWVGFALLPWYGFDRNASLEFSDYVIGGSALAHGLRGAWWLLPVLAPLLMALRPVIFPSSSNGTWLAASGFVGLALIILEGFSIGLNGWTLDALKSFVSDPGPSQTGVGYGAALTSASFLIILCHGLAARGWCRGDAFVTSSIGVVIALIVVFVFFPVSTILASAFADNSGNFAPSEFIVKFLDRSIWGLDCLWGDLRCGVAWNTLFLGLLVGVGTTALGLAFALIATRTDFRFKKVLRVMSVLPIITPPFVIGLALILIFGRSGALSAVLWEWFGVPRSRWIYGLPGVFIAQLLAFTPIAFLVLIGVVQGISPTLEEASQTLRAKSWTTFWTVTLPLMRPGLANAFLLGFVESLADFGNPLVLGGNYEVLSTKIFFAVVGAQQDQGRAAVLSIILLAFTLGAFWLQHAWLGKKVYTTVTGKGDAGIPLPLPRRVALASYFTAVPWAVFTLGVYAIILVGAFVRSMGRDYTLTLEHFLTAFRVESTGAGLYFSGSAWDSFFATMKVAALSAPLTAAIGLLTAYLLTRQRFSGQRAFEFGTLLSFAIPGTVVGVSYILAFNVPPIEITGTGFILVMCFVFRNMPVGVRSGIATLSQIDKSLDEASLTLGARSATTMRRVVLPLLRPAIVASLVYSFVRAMTAVSAVIFLVTAEYNMATTYIVGRVEAGEFGLAIAYSTVLIVVMLFAIVAIQLAVGERRLGRRSASAAPSPVAVQAIP</sequence>
<dbReference type="GO" id="GO:0005886">
    <property type="term" value="C:plasma membrane"/>
    <property type="evidence" value="ECO:0007669"/>
    <property type="project" value="UniProtKB-SubCell"/>
</dbReference>
<evidence type="ECO:0000313" key="9">
    <source>
        <dbReference type="EMBL" id="MBL0404495.1"/>
    </source>
</evidence>
<feature type="transmembrane region" description="Helical" evidence="7">
    <location>
        <begin position="256"/>
        <end position="278"/>
    </location>
</feature>
<feature type="transmembrane region" description="Helical" evidence="7">
    <location>
        <begin position="642"/>
        <end position="665"/>
    </location>
</feature>
<dbReference type="RefSeq" id="WP_202059218.1">
    <property type="nucleotide sequence ID" value="NZ_JAEQMY010000012.1"/>
</dbReference>
<feature type="transmembrane region" description="Helical" evidence="7">
    <location>
        <begin position="80"/>
        <end position="105"/>
    </location>
</feature>
<accession>A0A936ZEU5</accession>
<feature type="transmembrane region" description="Helical" evidence="7">
    <location>
        <begin position="298"/>
        <end position="325"/>
    </location>
</feature>
<dbReference type="PANTHER" id="PTHR30183:SF7">
    <property type="entry name" value="FERRIC TRANSPORT SYSTEM PERMEASE PROTEIN FBPB 1-RELATED"/>
    <property type="match status" value="1"/>
</dbReference>
<keyword evidence="4 7" id="KW-0812">Transmembrane</keyword>
<feature type="transmembrane region" description="Helical" evidence="7">
    <location>
        <begin position="9"/>
        <end position="29"/>
    </location>
</feature>
<dbReference type="PANTHER" id="PTHR30183">
    <property type="entry name" value="MOLYBDENUM TRANSPORT SYSTEM PERMEASE PROTEIN MODB"/>
    <property type="match status" value="1"/>
</dbReference>
<reference evidence="9" key="1">
    <citation type="submission" date="2021-01" db="EMBL/GenBank/DDBJ databases">
        <title>Microvirga sp.</title>
        <authorList>
            <person name="Kim M.K."/>
        </authorList>
    </citation>
    <scope>NUCLEOTIDE SEQUENCE</scope>
    <source>
        <strain evidence="9">5420S-16</strain>
    </source>
</reference>